<dbReference type="PANTHER" id="PTHR42535">
    <property type="entry name" value="OOKINETE PROTEIN, PUTATIVE-RELATED"/>
    <property type="match status" value="1"/>
</dbReference>
<dbReference type="Pfam" id="PF13385">
    <property type="entry name" value="Laminin_G_3"/>
    <property type="match status" value="3"/>
</dbReference>
<dbReference type="Pfam" id="PF07523">
    <property type="entry name" value="Big_3"/>
    <property type="match status" value="1"/>
</dbReference>
<dbReference type="SUPFAM" id="SSF49899">
    <property type="entry name" value="Concanavalin A-like lectins/glucanases"/>
    <property type="match status" value="3"/>
</dbReference>
<protein>
    <submittedName>
        <fullName evidence="4">Bacterial Ig-like domain-containing protein</fullName>
    </submittedName>
</protein>
<dbReference type="Gene3D" id="2.60.40.3630">
    <property type="match status" value="1"/>
</dbReference>
<sequence length="1359" mass="149297">MTAITWELDSHGHSVQTVMRIRPIQTGDKGTVKEGNLNYLGIIEGVSRVERYGAGRQTGDGLLGTDPGSMLLLPDSGKALASNQWKKVAVVVDATTITLYQDGEQIATTENTGATPLSDILGENSVFWIGKANWGEGEFYNGYIDNFQVYDGALTAEQVAGTADVSEIPLLADFDFESMEGDSFSGGAAKASVTGDSDGIMQIRETDGKALDLRGKEQTLYVTKADGTPVLHGLTTATIVFDSYFEGNSYTNDWPFYAAKDIDAQDWRNPNYIAVDENSGSTDVIRQADQNSGKADLDVRTNQAPVMGEWKNVAVVYDADCTSLYIDGELVKASEAAENAATLADILGESGGIFQIGRANWGDGEFYNGMLDNFRIYDGALTADEVSAVYGNKEAATAAKKIADFTFDDEETGFAGAGAVARPFLVYDTDGDGSTELFLAEKNRTYLNLLQNGASPLKGQKEITISYDSKPYVDLSTGKWSFYAAENTVSQEYLKEKYIGIQEAGRHMYVHYWDNAASGFRLPSIDVDTAGLASSWRHIDLVISSEKTTLYVNGEKKDEIRSYYPLQDIIGENGGIAQIGKANWGHPGGIYEYYGGYIDNFQIYDKAIHPEVNALTVSPKEGAEVAPDGRIKVLAGHLQEYLDVKVTLANGSSVTLAPEDYEVTGYKSELGNQTVTITYGGKSQTVDISVYNVVESQQKEVLDENGKQMFTVKSTWYDYLSDPEREGKGNYNSNSYVMKRNEAGEIVSSESEFVQFNKAVDKYWKEKLTLTGDLKSYNFHPIYWGDFYSLDEAYRDYDEDPNNNSHLMEYQYEPGEGVSFKEYGENFYGSIWGYNAHQYTQLAAQGSMDPNLGENDTLTMNDALTPYFNDVSDALAADEQGSVYMNIYENVLMPFKTVTDEATGIDYYEFQSGDAGKETIHISEDPNNTVTWVPDNRCYDARNGYVGHDGISFLPFNQNGDDKDVANCGFAAKMAFNFRSTYDGKLSSKNGSGERVPIRFEFNGDDDFFLYIDGKLALDIGGSHGECEGVVDFAEQTVTTYARTIETYDEAVTRRNDAAGPAGSTVTKTFEELGLDFSDPSVEHKAVIYYTERGKLEGNLKIRFNFPQENTIAITNTVNTDGVNDALKDRMAEIIKQESFGLDVSSDYKESGKGLQPVDGEEVAYNDGTRYSTDTLKEGHITVKGEDSILLVQRVATEDNPTGFLDEAGTLFAVSQTADSEKYATSWNLYDSHKNVLGSSEGYVIDDEKSTYDGNTEGQFALYDKDGSVSLSENGVEIVNLTAAYVNTVKTNAVTIKKEMYGDEQSEDTFKFQLTLSNLFGSGSEAFVYVGDYTVYEGDDTTAGVDSLYVPGRSCGGNL</sequence>
<accession>A0ABT2RNB5</accession>
<keyword evidence="5" id="KW-1185">Reference proteome</keyword>
<keyword evidence="2" id="KW-1015">Disulfide bond</keyword>
<evidence type="ECO:0000256" key="2">
    <source>
        <dbReference type="ARBA" id="ARBA00023157"/>
    </source>
</evidence>
<reference evidence="4 5" key="1">
    <citation type="journal article" date="2021" name="ISME Commun">
        <title>Automated analysis of genomic sequences facilitates high-throughput and comprehensive description of bacteria.</title>
        <authorList>
            <person name="Hitch T.C.A."/>
        </authorList>
    </citation>
    <scope>NUCLEOTIDE SEQUENCE [LARGE SCALE GENOMIC DNA]</scope>
    <source>
        <strain evidence="4 5">Sanger_03</strain>
    </source>
</reference>
<dbReference type="EMBL" id="JAOQJU010000011">
    <property type="protein sequence ID" value="MCU6686903.1"/>
    <property type="molecule type" value="Genomic_DNA"/>
</dbReference>
<evidence type="ECO:0000313" key="5">
    <source>
        <dbReference type="Proteomes" id="UP001652431"/>
    </source>
</evidence>
<dbReference type="RefSeq" id="WP_262575364.1">
    <property type="nucleotide sequence ID" value="NZ_JAOQJU010000011.1"/>
</dbReference>
<dbReference type="Gene3D" id="2.60.120.200">
    <property type="match status" value="3"/>
</dbReference>
<evidence type="ECO:0000256" key="1">
    <source>
        <dbReference type="ARBA" id="ARBA00022729"/>
    </source>
</evidence>
<dbReference type="InterPro" id="IPR013320">
    <property type="entry name" value="ConA-like_dom_sf"/>
</dbReference>
<gene>
    <name evidence="4" type="ORF">OCV99_10155</name>
</gene>
<comment type="caution">
    <text evidence="4">The sequence shown here is derived from an EMBL/GenBank/DDBJ whole genome shotgun (WGS) entry which is preliminary data.</text>
</comment>
<evidence type="ECO:0000259" key="3">
    <source>
        <dbReference type="SMART" id="SM00560"/>
    </source>
</evidence>
<dbReference type="InterPro" id="IPR022038">
    <property type="entry name" value="Ig-like_bact"/>
</dbReference>
<keyword evidence="1" id="KW-0732">Signal</keyword>
<dbReference type="PANTHER" id="PTHR42535:SF2">
    <property type="entry name" value="CHROMOSOME UNDETERMINED SCAFFOLD_146, WHOLE GENOME SHOTGUN SEQUENCE"/>
    <property type="match status" value="1"/>
</dbReference>
<dbReference type="Proteomes" id="UP001652431">
    <property type="component" value="Unassembled WGS sequence"/>
</dbReference>
<evidence type="ECO:0000313" key="4">
    <source>
        <dbReference type="EMBL" id="MCU6686903.1"/>
    </source>
</evidence>
<proteinExistence type="predicted"/>
<dbReference type="SMART" id="SM00560">
    <property type="entry name" value="LamGL"/>
    <property type="match status" value="1"/>
</dbReference>
<name>A0ABT2RNB5_9FIRM</name>
<feature type="domain" description="LamG-like jellyroll fold" evidence="3">
    <location>
        <begin position="13"/>
        <end position="157"/>
    </location>
</feature>
<organism evidence="4 5">
    <name type="scientific">Dorea acetigenes</name>
    <dbReference type="NCBI Taxonomy" id="2981787"/>
    <lineage>
        <taxon>Bacteria</taxon>
        <taxon>Bacillati</taxon>
        <taxon>Bacillota</taxon>
        <taxon>Clostridia</taxon>
        <taxon>Lachnospirales</taxon>
        <taxon>Lachnospiraceae</taxon>
        <taxon>Dorea</taxon>
    </lineage>
</organism>
<dbReference type="InterPro" id="IPR006558">
    <property type="entry name" value="LamG-like"/>
</dbReference>